<comment type="caution">
    <text evidence="5">The sequence shown here is derived from an EMBL/GenBank/DDBJ whole genome shotgun (WGS) entry which is preliminary data.</text>
</comment>
<reference evidence="5 6" key="1">
    <citation type="journal article" date="2020" name="ISME J.">
        <title>Uncovering the hidden diversity of litter-decomposition mechanisms in mushroom-forming fungi.</title>
        <authorList>
            <person name="Floudas D."/>
            <person name="Bentzer J."/>
            <person name="Ahren D."/>
            <person name="Johansson T."/>
            <person name="Persson P."/>
            <person name="Tunlid A."/>
        </authorList>
    </citation>
    <scope>NUCLEOTIDE SEQUENCE [LARGE SCALE GENOMIC DNA]</scope>
    <source>
        <strain evidence="5 6">CBS 101986</strain>
    </source>
</reference>
<name>A0A8H5BQN7_9AGAR</name>
<keyword evidence="6" id="KW-1185">Reference proteome</keyword>
<dbReference type="GO" id="GO:0043565">
    <property type="term" value="F:sequence-specific DNA binding"/>
    <property type="evidence" value="ECO:0007669"/>
    <property type="project" value="InterPro"/>
</dbReference>
<evidence type="ECO:0000259" key="4">
    <source>
        <dbReference type="PROSITE" id="PS50039"/>
    </source>
</evidence>
<feature type="DNA-binding region" description="Fork-head" evidence="2">
    <location>
        <begin position="133"/>
        <end position="222"/>
    </location>
</feature>
<evidence type="ECO:0000313" key="5">
    <source>
        <dbReference type="EMBL" id="KAF5327286.1"/>
    </source>
</evidence>
<protein>
    <recommendedName>
        <fullName evidence="4">Fork-head domain-containing protein</fullName>
    </recommendedName>
</protein>
<feature type="region of interest" description="Disordered" evidence="3">
    <location>
        <begin position="1"/>
        <end position="26"/>
    </location>
</feature>
<feature type="region of interest" description="Disordered" evidence="3">
    <location>
        <begin position="374"/>
        <end position="393"/>
    </location>
</feature>
<dbReference type="Pfam" id="PF00250">
    <property type="entry name" value="Forkhead"/>
    <property type="match status" value="1"/>
</dbReference>
<dbReference type="SUPFAM" id="SSF46785">
    <property type="entry name" value="Winged helix' DNA-binding domain"/>
    <property type="match status" value="1"/>
</dbReference>
<gene>
    <name evidence="5" type="ORF">D9619_004749</name>
</gene>
<dbReference type="InterPro" id="IPR036388">
    <property type="entry name" value="WH-like_DNA-bd_sf"/>
</dbReference>
<dbReference type="InterPro" id="IPR001766">
    <property type="entry name" value="Fork_head_dom"/>
</dbReference>
<keyword evidence="1 2" id="KW-0238">DNA-binding</keyword>
<accession>A0A8H5BQN7</accession>
<proteinExistence type="predicted"/>
<keyword evidence="2" id="KW-0539">Nucleus</keyword>
<sequence length="393" mass="44328">MPHSRSSSSSSCSSLSPPIATERPENQFFKQESMVHYLSPASSSNSSCTSSSSPRPIMGCPDSIDGHSVPLLFHHLISPFRLPSTAVPLPFDSQLRKMISLGSNDQLSFHGLYDHWLWRKMTSHRRPGTDGDDEDYRIKQLIAIALYTSRWGRLKLQQIISHIEEAYPRTYGPEGTKDDKWKDTIRNKLSYYGMFVKCKALPGQKEDEKPISNHGGYWGLDPYDETTSKSRRMSAKAAVALTVVPDHKPKSALKKVRTKRKKTSPTCLSSISPSPLLLELPLSPRCVEAHRSSPPLSTAPDSACYYLSPQQCWSPESLAPAYQHQSYIQFEWHQPSSPGPESLFVPDGYVSDPSLHCIDPMLLEFDKPPRELSHNRRLRTRLSSRKTDSPYSR</sequence>
<dbReference type="PROSITE" id="PS50039">
    <property type="entry name" value="FORK_HEAD_3"/>
    <property type="match status" value="1"/>
</dbReference>
<dbReference type="GO" id="GO:0005634">
    <property type="term" value="C:nucleus"/>
    <property type="evidence" value="ECO:0007669"/>
    <property type="project" value="UniProtKB-SubCell"/>
</dbReference>
<dbReference type="OrthoDB" id="5954824at2759"/>
<comment type="subcellular location">
    <subcellularLocation>
        <location evidence="2">Nucleus</location>
    </subcellularLocation>
</comment>
<organism evidence="5 6">
    <name type="scientific">Psilocybe cf. subviscida</name>
    <dbReference type="NCBI Taxonomy" id="2480587"/>
    <lineage>
        <taxon>Eukaryota</taxon>
        <taxon>Fungi</taxon>
        <taxon>Dikarya</taxon>
        <taxon>Basidiomycota</taxon>
        <taxon>Agaricomycotina</taxon>
        <taxon>Agaricomycetes</taxon>
        <taxon>Agaricomycetidae</taxon>
        <taxon>Agaricales</taxon>
        <taxon>Agaricineae</taxon>
        <taxon>Strophariaceae</taxon>
        <taxon>Psilocybe</taxon>
    </lineage>
</organism>
<feature type="compositionally biased region" description="Low complexity" evidence="3">
    <location>
        <begin position="1"/>
        <end position="16"/>
    </location>
</feature>
<dbReference type="EMBL" id="JAACJJ010000014">
    <property type="protein sequence ID" value="KAF5327286.1"/>
    <property type="molecule type" value="Genomic_DNA"/>
</dbReference>
<evidence type="ECO:0000313" key="6">
    <source>
        <dbReference type="Proteomes" id="UP000567179"/>
    </source>
</evidence>
<dbReference type="GO" id="GO:0003700">
    <property type="term" value="F:DNA-binding transcription factor activity"/>
    <property type="evidence" value="ECO:0007669"/>
    <property type="project" value="InterPro"/>
</dbReference>
<dbReference type="Gene3D" id="1.10.10.10">
    <property type="entry name" value="Winged helix-like DNA-binding domain superfamily/Winged helix DNA-binding domain"/>
    <property type="match status" value="1"/>
</dbReference>
<evidence type="ECO:0000256" key="3">
    <source>
        <dbReference type="SAM" id="MobiDB-lite"/>
    </source>
</evidence>
<evidence type="ECO:0000256" key="2">
    <source>
        <dbReference type="PROSITE-ProRule" id="PRU00089"/>
    </source>
</evidence>
<feature type="compositionally biased region" description="Basic residues" evidence="3">
    <location>
        <begin position="375"/>
        <end position="384"/>
    </location>
</feature>
<evidence type="ECO:0000256" key="1">
    <source>
        <dbReference type="ARBA" id="ARBA00023125"/>
    </source>
</evidence>
<feature type="domain" description="Fork-head" evidence="4">
    <location>
        <begin position="133"/>
        <end position="222"/>
    </location>
</feature>
<dbReference type="AlphaFoldDB" id="A0A8H5BQN7"/>
<dbReference type="Proteomes" id="UP000567179">
    <property type="component" value="Unassembled WGS sequence"/>
</dbReference>
<dbReference type="InterPro" id="IPR036390">
    <property type="entry name" value="WH_DNA-bd_sf"/>
</dbReference>